<proteinExistence type="predicted"/>
<evidence type="ECO:0000313" key="1">
    <source>
        <dbReference type="EMBL" id="MPN22542.1"/>
    </source>
</evidence>
<name>A0A645G988_9ZZZZ</name>
<protein>
    <submittedName>
        <fullName evidence="1">Uncharacterized protein</fullName>
    </submittedName>
</protein>
<reference evidence="1" key="1">
    <citation type="submission" date="2019-08" db="EMBL/GenBank/DDBJ databases">
        <authorList>
            <person name="Kucharzyk K."/>
            <person name="Murdoch R.W."/>
            <person name="Higgins S."/>
            <person name="Loffler F."/>
        </authorList>
    </citation>
    <scope>NUCLEOTIDE SEQUENCE</scope>
</reference>
<sequence>MPDVKPFDRIADPRIAALLRQFQETGVAVSSTGELRLDKNRGTFTIETSRSATVTLPEGTLSSGTLTVSQADTFQTVAAISLDGKPLRESGSIVMLHLSDVMATGTRFSDRDRRIMEKTGHAPLLLRKASGNVELRTVSPRKVEAINMQGDAVGEIPATWEGGILRFPIDNAAFPGGLAGYHLTAPGVK</sequence>
<dbReference type="AlphaFoldDB" id="A0A645G988"/>
<comment type="caution">
    <text evidence="1">The sequence shown here is derived from an EMBL/GenBank/DDBJ whole genome shotgun (WGS) entry which is preliminary data.</text>
</comment>
<gene>
    <name evidence="1" type="ORF">SDC9_169925</name>
</gene>
<accession>A0A645G988</accession>
<dbReference type="EMBL" id="VSSQ01070796">
    <property type="protein sequence ID" value="MPN22542.1"/>
    <property type="molecule type" value="Genomic_DNA"/>
</dbReference>
<organism evidence="1">
    <name type="scientific">bioreactor metagenome</name>
    <dbReference type="NCBI Taxonomy" id="1076179"/>
    <lineage>
        <taxon>unclassified sequences</taxon>
        <taxon>metagenomes</taxon>
        <taxon>ecological metagenomes</taxon>
    </lineage>
</organism>